<gene>
    <name evidence="1" type="ORF">L6452_18595</name>
</gene>
<keyword evidence="2" id="KW-1185">Reference proteome</keyword>
<dbReference type="Proteomes" id="UP001055879">
    <property type="component" value="Linkage Group LG05"/>
</dbReference>
<organism evidence="1 2">
    <name type="scientific">Arctium lappa</name>
    <name type="common">Greater burdock</name>
    <name type="synonym">Lappa major</name>
    <dbReference type="NCBI Taxonomy" id="4217"/>
    <lineage>
        <taxon>Eukaryota</taxon>
        <taxon>Viridiplantae</taxon>
        <taxon>Streptophyta</taxon>
        <taxon>Embryophyta</taxon>
        <taxon>Tracheophyta</taxon>
        <taxon>Spermatophyta</taxon>
        <taxon>Magnoliopsida</taxon>
        <taxon>eudicotyledons</taxon>
        <taxon>Gunneridae</taxon>
        <taxon>Pentapetalae</taxon>
        <taxon>asterids</taxon>
        <taxon>campanulids</taxon>
        <taxon>Asterales</taxon>
        <taxon>Asteraceae</taxon>
        <taxon>Carduoideae</taxon>
        <taxon>Cardueae</taxon>
        <taxon>Arctiinae</taxon>
        <taxon>Arctium</taxon>
    </lineage>
</organism>
<accession>A0ACB9C6L8</accession>
<comment type="caution">
    <text evidence="1">The sequence shown here is derived from an EMBL/GenBank/DDBJ whole genome shotgun (WGS) entry which is preliminary data.</text>
</comment>
<sequence length="93" mass="9907">MKVLSKEKDEHVGSKTHTTDSDSAQGADSIWKEYWVPSDSVPVVEEDWAPSVSVAVLEDDLVETVSIVGVSAMIGTSCSVFPPLESEGMPVAV</sequence>
<reference evidence="1 2" key="2">
    <citation type="journal article" date="2022" name="Mol. Ecol. Resour.">
        <title>The genomes of chicory, endive, great burdock and yacon provide insights into Asteraceae paleo-polyploidization history and plant inulin production.</title>
        <authorList>
            <person name="Fan W."/>
            <person name="Wang S."/>
            <person name="Wang H."/>
            <person name="Wang A."/>
            <person name="Jiang F."/>
            <person name="Liu H."/>
            <person name="Zhao H."/>
            <person name="Xu D."/>
            <person name="Zhang Y."/>
        </authorList>
    </citation>
    <scope>NUCLEOTIDE SEQUENCE [LARGE SCALE GENOMIC DNA]</scope>
    <source>
        <strain evidence="2">cv. Niubang</strain>
    </source>
</reference>
<protein>
    <submittedName>
        <fullName evidence="1">Uncharacterized protein</fullName>
    </submittedName>
</protein>
<proteinExistence type="predicted"/>
<name>A0ACB9C6L8_ARCLA</name>
<dbReference type="EMBL" id="CM042051">
    <property type="protein sequence ID" value="KAI3729922.1"/>
    <property type="molecule type" value="Genomic_DNA"/>
</dbReference>
<evidence type="ECO:0000313" key="2">
    <source>
        <dbReference type="Proteomes" id="UP001055879"/>
    </source>
</evidence>
<evidence type="ECO:0000313" key="1">
    <source>
        <dbReference type="EMBL" id="KAI3729922.1"/>
    </source>
</evidence>
<reference evidence="2" key="1">
    <citation type="journal article" date="2022" name="Mol. Ecol. Resour.">
        <title>The genomes of chicory, endive, great burdock and yacon provide insights into Asteraceae palaeo-polyploidization history and plant inulin production.</title>
        <authorList>
            <person name="Fan W."/>
            <person name="Wang S."/>
            <person name="Wang H."/>
            <person name="Wang A."/>
            <person name="Jiang F."/>
            <person name="Liu H."/>
            <person name="Zhao H."/>
            <person name="Xu D."/>
            <person name="Zhang Y."/>
        </authorList>
    </citation>
    <scope>NUCLEOTIDE SEQUENCE [LARGE SCALE GENOMIC DNA]</scope>
    <source>
        <strain evidence="2">cv. Niubang</strain>
    </source>
</reference>